<organism evidence="2 3">
    <name type="scientific">Leucobacter viscericola</name>
    <dbReference type="NCBI Taxonomy" id="2714935"/>
    <lineage>
        <taxon>Bacteria</taxon>
        <taxon>Bacillati</taxon>
        <taxon>Actinomycetota</taxon>
        <taxon>Actinomycetes</taxon>
        <taxon>Micrococcales</taxon>
        <taxon>Microbacteriaceae</taxon>
        <taxon>Leucobacter</taxon>
    </lineage>
</organism>
<dbReference type="KEGG" id="lvi:G7068_12370"/>
<dbReference type="PROSITE" id="PS51272">
    <property type="entry name" value="SLH"/>
    <property type="match status" value="1"/>
</dbReference>
<evidence type="ECO:0000313" key="2">
    <source>
        <dbReference type="EMBL" id="QIK63902.1"/>
    </source>
</evidence>
<dbReference type="AlphaFoldDB" id="A0A6G7XHB3"/>
<sequence length="145" mass="16473">MAAFIFRMEDPKGYVAPKVSPFVDVNPGDPFYKEIAWMYESKLSTGYKEAAGKPSYRPNAGLTREAMAAFIYRLEAPQNYKAPAVSPMADMKPGMKFYKEISWMYSVKLTTGNTTERGKEYLPKDELSRQAMAAFIHRLVTSYRA</sequence>
<accession>A0A6G7XHB3</accession>
<proteinExistence type="predicted"/>
<protein>
    <recommendedName>
        <fullName evidence="1">SLH domain-containing protein</fullName>
    </recommendedName>
</protein>
<keyword evidence="3" id="KW-1185">Reference proteome</keyword>
<dbReference type="Proteomes" id="UP000502677">
    <property type="component" value="Chromosome"/>
</dbReference>
<evidence type="ECO:0000259" key="1">
    <source>
        <dbReference type="PROSITE" id="PS51272"/>
    </source>
</evidence>
<gene>
    <name evidence="2" type="ORF">G7068_12370</name>
</gene>
<dbReference type="RefSeq" id="WP_166292242.1">
    <property type="nucleotide sequence ID" value="NZ_CP049863.1"/>
</dbReference>
<dbReference type="InterPro" id="IPR001119">
    <property type="entry name" value="SLH_dom"/>
</dbReference>
<reference evidence="2 3" key="1">
    <citation type="submission" date="2020-03" db="EMBL/GenBank/DDBJ databases">
        <title>Leucobacter sp. nov., isolated from beetles.</title>
        <authorList>
            <person name="Hyun D.-W."/>
            <person name="Bae J.-W."/>
        </authorList>
    </citation>
    <scope>NUCLEOTIDE SEQUENCE [LARGE SCALE GENOMIC DNA]</scope>
    <source>
        <strain evidence="2 3">HDW9C</strain>
    </source>
</reference>
<evidence type="ECO:0000313" key="3">
    <source>
        <dbReference type="Proteomes" id="UP000502677"/>
    </source>
</evidence>
<name>A0A6G7XHB3_9MICO</name>
<feature type="domain" description="SLH" evidence="1">
    <location>
        <begin position="18"/>
        <end position="85"/>
    </location>
</feature>
<dbReference type="Pfam" id="PF00395">
    <property type="entry name" value="SLH"/>
    <property type="match status" value="1"/>
</dbReference>
<dbReference type="EMBL" id="CP049863">
    <property type="protein sequence ID" value="QIK63902.1"/>
    <property type="molecule type" value="Genomic_DNA"/>
</dbReference>